<feature type="transmembrane region" description="Helical" evidence="8">
    <location>
        <begin position="179"/>
        <end position="199"/>
    </location>
</feature>
<dbReference type="AlphaFoldDB" id="A0A158R319"/>
<comment type="subcellular location">
    <subcellularLocation>
        <location evidence="1">Membrane</location>
        <topology evidence="1">Multi-pass membrane protein</topology>
    </subcellularLocation>
</comment>
<accession>A0A158R319</accession>
<dbReference type="SUPFAM" id="SSF103473">
    <property type="entry name" value="MFS general substrate transporter"/>
    <property type="match status" value="1"/>
</dbReference>
<dbReference type="InterPro" id="IPR044770">
    <property type="entry name" value="MFS_spinster-like"/>
</dbReference>
<sequence>LIRNGRGPFRLVQTERSDPITFLFICITAACFNWATNVNMVLSVVVPYQRNAATACQVAISHLFGDSFGPYLLGLVSDAIRGGDESPAANFHSLEISFYIPDAFLFISSLLFFAAAFTFIRDRRRFQERMVIFQKTRNYLSVTILFFLNILNYADRYTIAGVLSNIQDYYDINDAEAGLLQTVFTVFFMISSPLCGFLGDRYNRKWIMVVGITIWVFAVFISSFVEAQIFWMFLLLRGIVGIGEASYVVTLPSIIADMFTSVQRSRMLMCFYFAIPCMICLTAIIICVEEPERGAAEREQGEITANVTSSGYLEDLLALLKNRTYVFSTAGYTAIVFVIGTIAWWTPSGVEHKFAENLELNNTESELSPEIKARINITFGAMTCIGGMAGVFIGSILAHLLRSGRGPFRSLKTVRSNAIVCGVGAVIGFPSLLFALHTEVVIPSRRSVATSWQILMSHLFGDASAPYIVGKISDTIRGDDDTPGGHFRSLVSSFYMANVLLVVSALFFFLAAYTFVGDRMKFQKEMGVPRDQTLSEELNERYRSHPLEIDTARMQEAMLLLALIGASSLVYVQSSNATAVAAPVSTLYETVNYIFDEAKLLSYEDVKEMNTKQYEEIEKLVAELNKTSPHHHESSISSNFHGKIAGSHPQKHHNATEAEHQQRNATGHGHHLPPSDFHVELPPNLHHRSSDPTKGTHTSSNHTQSINGTINEEHNG</sequence>
<dbReference type="InterPro" id="IPR036259">
    <property type="entry name" value="MFS_trans_sf"/>
</dbReference>
<keyword evidence="2" id="KW-0813">Transport</keyword>
<keyword evidence="4 8" id="KW-1133">Transmembrane helix</keyword>
<name>A0A158R319_NIPBR</name>
<comment type="similarity">
    <text evidence="6">Belongs to the major facilitator superfamily. Spinster (TC 2.A.1.49) family.</text>
</comment>
<evidence type="ECO:0000313" key="9">
    <source>
        <dbReference type="WBParaSite" id="NBR_0001736201-mRNA-1"/>
    </source>
</evidence>
<reference evidence="9" key="1">
    <citation type="submission" date="2016-04" db="UniProtKB">
        <authorList>
            <consortium name="WormBaseParasite"/>
        </authorList>
    </citation>
    <scope>IDENTIFICATION</scope>
</reference>
<feature type="transmembrane region" description="Helical" evidence="8">
    <location>
        <begin position="377"/>
        <end position="397"/>
    </location>
</feature>
<protein>
    <submittedName>
        <fullName evidence="9">MFS domain-containing protein</fullName>
    </submittedName>
</protein>
<dbReference type="WBParaSite" id="NBR_0001736201-mRNA-1">
    <property type="protein sequence ID" value="NBR_0001736201-mRNA-1"/>
    <property type="gene ID" value="NBR_0001736201"/>
</dbReference>
<organism evidence="9">
    <name type="scientific">Nippostrongylus brasiliensis</name>
    <name type="common">Rat hookworm</name>
    <dbReference type="NCBI Taxonomy" id="27835"/>
    <lineage>
        <taxon>Eukaryota</taxon>
        <taxon>Metazoa</taxon>
        <taxon>Ecdysozoa</taxon>
        <taxon>Nematoda</taxon>
        <taxon>Chromadorea</taxon>
        <taxon>Rhabditida</taxon>
        <taxon>Rhabditina</taxon>
        <taxon>Rhabditomorpha</taxon>
        <taxon>Strongyloidea</taxon>
        <taxon>Heligmosomidae</taxon>
        <taxon>Nippostrongylus</taxon>
    </lineage>
</organism>
<feature type="compositionally biased region" description="Polar residues" evidence="7">
    <location>
        <begin position="692"/>
        <end position="710"/>
    </location>
</feature>
<feature type="transmembrane region" description="Helical" evidence="8">
    <location>
        <begin position="494"/>
        <end position="516"/>
    </location>
</feature>
<feature type="transmembrane region" description="Helical" evidence="8">
    <location>
        <begin position="96"/>
        <end position="119"/>
    </location>
</feature>
<evidence type="ECO:0000256" key="8">
    <source>
        <dbReference type="SAM" id="Phobius"/>
    </source>
</evidence>
<evidence type="ECO:0000256" key="2">
    <source>
        <dbReference type="ARBA" id="ARBA00022448"/>
    </source>
</evidence>
<keyword evidence="5 8" id="KW-0472">Membrane</keyword>
<feature type="region of interest" description="Disordered" evidence="7">
    <location>
        <begin position="626"/>
        <end position="716"/>
    </location>
</feature>
<dbReference type="Pfam" id="PF07690">
    <property type="entry name" value="MFS_1"/>
    <property type="match status" value="1"/>
</dbReference>
<dbReference type="GO" id="GO:0016020">
    <property type="term" value="C:membrane"/>
    <property type="evidence" value="ECO:0007669"/>
    <property type="project" value="UniProtKB-SubCell"/>
</dbReference>
<evidence type="ECO:0000256" key="5">
    <source>
        <dbReference type="ARBA" id="ARBA00023136"/>
    </source>
</evidence>
<feature type="transmembrane region" description="Helical" evidence="8">
    <location>
        <begin position="206"/>
        <end position="225"/>
    </location>
</feature>
<evidence type="ECO:0000256" key="6">
    <source>
        <dbReference type="ARBA" id="ARBA00024338"/>
    </source>
</evidence>
<dbReference type="PANTHER" id="PTHR23505">
    <property type="entry name" value="SPINSTER"/>
    <property type="match status" value="1"/>
</dbReference>
<feature type="transmembrane region" description="Helical" evidence="8">
    <location>
        <begin position="325"/>
        <end position="345"/>
    </location>
</feature>
<keyword evidence="3 8" id="KW-0812">Transmembrane</keyword>
<feature type="transmembrane region" description="Helical" evidence="8">
    <location>
        <begin position="20"/>
        <end position="42"/>
    </location>
</feature>
<evidence type="ECO:0000256" key="1">
    <source>
        <dbReference type="ARBA" id="ARBA00004141"/>
    </source>
</evidence>
<dbReference type="Gene3D" id="1.20.1250.20">
    <property type="entry name" value="MFS general substrate transporter like domains"/>
    <property type="match status" value="1"/>
</dbReference>
<dbReference type="GO" id="GO:0022857">
    <property type="term" value="F:transmembrane transporter activity"/>
    <property type="evidence" value="ECO:0007669"/>
    <property type="project" value="InterPro"/>
</dbReference>
<evidence type="ECO:0000256" key="3">
    <source>
        <dbReference type="ARBA" id="ARBA00022692"/>
    </source>
</evidence>
<dbReference type="InterPro" id="IPR011701">
    <property type="entry name" value="MFS"/>
</dbReference>
<feature type="transmembrane region" description="Helical" evidence="8">
    <location>
        <begin position="139"/>
        <end position="159"/>
    </location>
</feature>
<dbReference type="CDD" id="cd17328">
    <property type="entry name" value="MFS_spinster_like"/>
    <property type="match status" value="1"/>
</dbReference>
<evidence type="ECO:0000256" key="4">
    <source>
        <dbReference type="ARBA" id="ARBA00022989"/>
    </source>
</evidence>
<proteinExistence type="inferred from homology"/>
<feature type="transmembrane region" description="Helical" evidence="8">
    <location>
        <begin position="417"/>
        <end position="436"/>
    </location>
</feature>
<feature type="transmembrane region" description="Helical" evidence="8">
    <location>
        <begin position="267"/>
        <end position="286"/>
    </location>
</feature>
<evidence type="ECO:0000256" key="7">
    <source>
        <dbReference type="SAM" id="MobiDB-lite"/>
    </source>
</evidence>
<dbReference type="PANTHER" id="PTHR23505:SF88">
    <property type="entry name" value="MAJOR FACILITATOR SUPERFAMILY (MFS) PROFILE DOMAIN-CONTAINING PROTEIN"/>
    <property type="match status" value="1"/>
</dbReference>